<keyword evidence="8" id="KW-1185">Reference proteome</keyword>
<feature type="signal peptide" evidence="4">
    <location>
        <begin position="1"/>
        <end position="20"/>
    </location>
</feature>
<dbReference type="AlphaFoldDB" id="A0A419WWG5"/>
<dbReference type="InterPro" id="IPR008969">
    <property type="entry name" value="CarboxyPept-like_regulatory"/>
</dbReference>
<dbReference type="InterPro" id="IPR037066">
    <property type="entry name" value="Plug_dom_sf"/>
</dbReference>
<keyword evidence="4" id="KW-0732">Signal</keyword>
<protein>
    <submittedName>
        <fullName evidence="7">Outer membrane receptor for ferrienterochelin and colicin</fullName>
    </submittedName>
</protein>
<feature type="domain" description="TonB-dependent receptor plug" evidence="5">
    <location>
        <begin position="136"/>
        <end position="211"/>
    </location>
</feature>
<dbReference type="InterPro" id="IPR036942">
    <property type="entry name" value="Beta-barrel_TonB_sf"/>
</dbReference>
<dbReference type="OrthoDB" id="905020at2"/>
<evidence type="ECO:0000256" key="2">
    <source>
        <dbReference type="ARBA" id="ARBA00023136"/>
    </source>
</evidence>
<feature type="domain" description="Outer membrane protein beta-barrel" evidence="6">
    <location>
        <begin position="370"/>
        <end position="772"/>
    </location>
</feature>
<evidence type="ECO:0000313" key="7">
    <source>
        <dbReference type="EMBL" id="RKD99797.1"/>
    </source>
</evidence>
<dbReference type="Pfam" id="PF07715">
    <property type="entry name" value="Plug"/>
    <property type="match status" value="1"/>
</dbReference>
<name>A0A419WWG5_9BACT</name>
<dbReference type="EMBL" id="RAPQ01000010">
    <property type="protein sequence ID" value="RKD99797.1"/>
    <property type="molecule type" value="Genomic_DNA"/>
</dbReference>
<dbReference type="Gene3D" id="2.170.130.10">
    <property type="entry name" value="TonB-dependent receptor, plug domain"/>
    <property type="match status" value="1"/>
</dbReference>
<dbReference type="Proteomes" id="UP000284531">
    <property type="component" value="Unassembled WGS sequence"/>
</dbReference>
<keyword evidence="2" id="KW-0472">Membrane</keyword>
<comment type="subcellular location">
    <subcellularLocation>
        <location evidence="1">Cell outer membrane</location>
    </subcellularLocation>
</comment>
<accession>A0A419WWG5</accession>
<feature type="chain" id="PRO_5019547469" evidence="4">
    <location>
        <begin position="21"/>
        <end position="778"/>
    </location>
</feature>
<dbReference type="Pfam" id="PF14905">
    <property type="entry name" value="OMP_b-brl_3"/>
    <property type="match status" value="1"/>
</dbReference>
<reference evidence="7 8" key="1">
    <citation type="submission" date="2018-09" db="EMBL/GenBank/DDBJ databases">
        <title>Genomic Encyclopedia of Archaeal and Bacterial Type Strains, Phase II (KMG-II): from individual species to whole genera.</title>
        <authorList>
            <person name="Goeker M."/>
        </authorList>
    </citation>
    <scope>NUCLEOTIDE SEQUENCE [LARGE SCALE GENOMIC DNA]</scope>
    <source>
        <strain evidence="7 8">DSM 21950</strain>
    </source>
</reference>
<evidence type="ECO:0000313" key="8">
    <source>
        <dbReference type="Proteomes" id="UP000284531"/>
    </source>
</evidence>
<dbReference type="GO" id="GO:0009279">
    <property type="term" value="C:cell outer membrane"/>
    <property type="evidence" value="ECO:0007669"/>
    <property type="project" value="UniProtKB-SubCell"/>
</dbReference>
<dbReference type="InterPro" id="IPR041700">
    <property type="entry name" value="OMP_b-brl_3"/>
</dbReference>
<evidence type="ECO:0000256" key="3">
    <source>
        <dbReference type="ARBA" id="ARBA00023237"/>
    </source>
</evidence>
<dbReference type="SUPFAM" id="SSF49464">
    <property type="entry name" value="Carboxypeptidase regulatory domain-like"/>
    <property type="match status" value="1"/>
</dbReference>
<organism evidence="7 8">
    <name type="scientific">Marinifilum flexuosum</name>
    <dbReference type="NCBI Taxonomy" id="1117708"/>
    <lineage>
        <taxon>Bacteria</taxon>
        <taxon>Pseudomonadati</taxon>
        <taxon>Bacteroidota</taxon>
        <taxon>Bacteroidia</taxon>
        <taxon>Marinilabiliales</taxon>
        <taxon>Marinifilaceae</taxon>
    </lineage>
</organism>
<dbReference type="InterPro" id="IPR012910">
    <property type="entry name" value="Plug_dom"/>
</dbReference>
<dbReference type="Gene3D" id="2.40.170.20">
    <property type="entry name" value="TonB-dependent receptor, beta-barrel domain"/>
    <property type="match status" value="1"/>
</dbReference>
<dbReference type="SUPFAM" id="SSF56935">
    <property type="entry name" value="Porins"/>
    <property type="match status" value="1"/>
</dbReference>
<evidence type="ECO:0000256" key="1">
    <source>
        <dbReference type="ARBA" id="ARBA00004442"/>
    </source>
</evidence>
<dbReference type="Gene3D" id="2.60.40.1120">
    <property type="entry name" value="Carboxypeptidase-like, regulatory domain"/>
    <property type="match status" value="1"/>
</dbReference>
<keyword evidence="7" id="KW-0675">Receptor</keyword>
<gene>
    <name evidence="7" type="ORF">BXY64_2778</name>
</gene>
<proteinExistence type="predicted"/>
<keyword evidence="3" id="KW-0998">Cell outer membrane</keyword>
<dbReference type="Pfam" id="PF13715">
    <property type="entry name" value="CarbopepD_reg_2"/>
    <property type="match status" value="1"/>
</dbReference>
<evidence type="ECO:0000259" key="5">
    <source>
        <dbReference type="Pfam" id="PF07715"/>
    </source>
</evidence>
<sequence>MRSSLLFLFFVCLFSANMQAQDLSIKGQVFDTKLNQSLPFTQVAISNINSESGMSGTLTDDEGSFSITVQQNSTYKIIIQYLGYETYEKLLNVTTESIDLGVIPLSPSAHNLQEVFVTAEKKSIGKENGNWVLYPDKLPEGGTNSAIELLSSIPSVSVDMEEAVSIRGRQASILIDGVRIDDQSELDQISPSSIAKIEVIQNPSAKYDADGSVINIQLKSPIQSRSSSKFRASVDHFGNHQENFSTNKKHNNWGGFFQANSNINEFNTTINQLRQNLLPGNSPYIRQTRDQWQKSNSQQARTGINYRPSEKHLFKIDGLWQNNLVDPEINIFKELLNEEQILTKYTEQEQVFEKDKFTQQYRAQYIGKWDKQTLKVSSSYRKQKQYEDRLMSSLNFDPEGKPINTFPAEKKDDINLSVEKFQGKLDYERELNENMKLEGGADWSLEKQTQNSIQEKYNHSEQDWIMVPSKTFNYQYENSSSALYGIIDFKTDKWFVTAGSRLRYVDRSTNNAQNEIVNQQHNSYLSLLPTFHAGRNWEHSDISISYKKSQKLPRSGQLNSYKNDANPLNIYFGNPDLKPEKEHSVSVDYALHKEKFQVGIAIFHRFVEDVIMQEYYTSGDTLFRTFDNLAKQYVIGNEYTFNYLPAKWCRINGSGTIFHQKFSGKGISLPKKHLWSYSYKLTGQFKLPRRINMHVNYTYNSKTLQANGLKGELYNLDMAFSRDFFKKKLKISVKGVNLLDSKKQWNEAENIQFVSRSSRYMDTRRLIVGLVYKWHHSN</sequence>
<evidence type="ECO:0000259" key="6">
    <source>
        <dbReference type="Pfam" id="PF14905"/>
    </source>
</evidence>
<comment type="caution">
    <text evidence="7">The sequence shown here is derived from an EMBL/GenBank/DDBJ whole genome shotgun (WGS) entry which is preliminary data.</text>
</comment>
<evidence type="ECO:0000256" key="4">
    <source>
        <dbReference type="SAM" id="SignalP"/>
    </source>
</evidence>